<dbReference type="Gene3D" id="3.30.70.270">
    <property type="match status" value="1"/>
</dbReference>
<feature type="compositionally biased region" description="Basic residues" evidence="1">
    <location>
        <begin position="129"/>
        <end position="140"/>
    </location>
</feature>
<name>A0A6L2J6J2_TANCI</name>
<dbReference type="InterPro" id="IPR043128">
    <property type="entry name" value="Rev_trsase/Diguanyl_cyclase"/>
</dbReference>
<evidence type="ECO:0000313" key="2">
    <source>
        <dbReference type="EMBL" id="GEU32501.1"/>
    </source>
</evidence>
<keyword evidence="2" id="KW-0548">Nucleotidyltransferase</keyword>
<organism evidence="2">
    <name type="scientific">Tanacetum cinerariifolium</name>
    <name type="common">Dalmatian daisy</name>
    <name type="synonym">Chrysanthemum cinerariifolium</name>
    <dbReference type="NCBI Taxonomy" id="118510"/>
    <lineage>
        <taxon>Eukaryota</taxon>
        <taxon>Viridiplantae</taxon>
        <taxon>Streptophyta</taxon>
        <taxon>Embryophyta</taxon>
        <taxon>Tracheophyta</taxon>
        <taxon>Spermatophyta</taxon>
        <taxon>Magnoliopsida</taxon>
        <taxon>eudicotyledons</taxon>
        <taxon>Gunneridae</taxon>
        <taxon>Pentapetalae</taxon>
        <taxon>asterids</taxon>
        <taxon>campanulids</taxon>
        <taxon>Asterales</taxon>
        <taxon>Asteraceae</taxon>
        <taxon>Asteroideae</taxon>
        <taxon>Anthemideae</taxon>
        <taxon>Anthemidinae</taxon>
        <taxon>Tanacetum</taxon>
    </lineage>
</organism>
<evidence type="ECO:0000256" key="1">
    <source>
        <dbReference type="SAM" id="MobiDB-lite"/>
    </source>
</evidence>
<dbReference type="EMBL" id="BKCJ010000362">
    <property type="protein sequence ID" value="GEU32501.1"/>
    <property type="molecule type" value="Genomic_DNA"/>
</dbReference>
<feature type="region of interest" description="Disordered" evidence="1">
    <location>
        <begin position="76"/>
        <end position="173"/>
    </location>
</feature>
<feature type="region of interest" description="Disordered" evidence="1">
    <location>
        <begin position="1"/>
        <end position="33"/>
    </location>
</feature>
<keyword evidence="2" id="KW-0695">RNA-directed DNA polymerase</keyword>
<sequence>MSINEQTPLSQPTSAVRNTLEKEQAPQDLARPISDEVLREYCDKNYHQILPIIAEKVHQEKVQQEKLKAVKARLNFEETSQHSGSETPSKRMSLKERLGHRRAHNTSGSPKPRRGRSKSPRDKDPERRTRNRIGSKKQRNKRESLRRMKALSESEGSVGRHWKSKLNKQKSSVEDDLSQPWVCEETDPFTPRIRYFDFPKTRMPSHIKTYEGSEDPEDHLKIFQAAAKTERLAMPTYDDLKNAFVENNPQQKKCIKDPVEIHNIKQRDKESTEERNGTFLGYKVDADELRVCPDKVEAVLSLPSPRCIKDVQKLNGKLASLNRFLSRSAEKSLPFFKTLKRCTKKNDFQWTTEAETTFKQMKQLIAELPMLTAPKEKEDLIMYLAAVE</sequence>
<dbReference type="InterPro" id="IPR050951">
    <property type="entry name" value="Retrovirus_Pol_polyprotein"/>
</dbReference>
<dbReference type="PANTHER" id="PTHR37984:SF5">
    <property type="entry name" value="PROTEIN NYNRIN-LIKE"/>
    <property type="match status" value="1"/>
</dbReference>
<feature type="compositionally biased region" description="Basic and acidic residues" evidence="1">
    <location>
        <begin position="119"/>
        <end position="128"/>
    </location>
</feature>
<dbReference type="PANTHER" id="PTHR37984">
    <property type="entry name" value="PROTEIN CBG26694"/>
    <property type="match status" value="1"/>
</dbReference>
<dbReference type="AlphaFoldDB" id="A0A6L2J6J2"/>
<proteinExistence type="predicted"/>
<dbReference type="InterPro" id="IPR043502">
    <property type="entry name" value="DNA/RNA_pol_sf"/>
</dbReference>
<dbReference type="SUPFAM" id="SSF56672">
    <property type="entry name" value="DNA/RNA polymerases"/>
    <property type="match status" value="1"/>
</dbReference>
<comment type="caution">
    <text evidence="2">The sequence shown here is derived from an EMBL/GenBank/DDBJ whole genome shotgun (WGS) entry which is preliminary data.</text>
</comment>
<feature type="compositionally biased region" description="Polar residues" evidence="1">
    <location>
        <begin position="1"/>
        <end position="17"/>
    </location>
</feature>
<dbReference type="GO" id="GO:0003964">
    <property type="term" value="F:RNA-directed DNA polymerase activity"/>
    <property type="evidence" value="ECO:0007669"/>
    <property type="project" value="UniProtKB-KW"/>
</dbReference>
<protein>
    <submittedName>
        <fullName evidence="2">Reverse transcriptase domain-containing protein</fullName>
    </submittedName>
</protein>
<gene>
    <name evidence="2" type="ORF">Tci_004479</name>
</gene>
<reference evidence="2" key="1">
    <citation type="journal article" date="2019" name="Sci. Rep.">
        <title>Draft genome of Tanacetum cinerariifolium, the natural source of mosquito coil.</title>
        <authorList>
            <person name="Yamashiro T."/>
            <person name="Shiraishi A."/>
            <person name="Satake H."/>
            <person name="Nakayama K."/>
        </authorList>
    </citation>
    <scope>NUCLEOTIDE SEQUENCE</scope>
</reference>
<feature type="compositionally biased region" description="Basic and acidic residues" evidence="1">
    <location>
        <begin position="141"/>
        <end position="152"/>
    </location>
</feature>
<accession>A0A6L2J6J2</accession>
<keyword evidence="2" id="KW-0808">Transferase</keyword>